<name>A0ABQ1RVP1_9ALTE</name>
<organism evidence="2 3">
    <name type="scientific">Lacimicrobium alkaliphilum</name>
    <dbReference type="NCBI Taxonomy" id="1526571"/>
    <lineage>
        <taxon>Bacteria</taxon>
        <taxon>Pseudomonadati</taxon>
        <taxon>Pseudomonadota</taxon>
        <taxon>Gammaproteobacteria</taxon>
        <taxon>Alteromonadales</taxon>
        <taxon>Alteromonadaceae</taxon>
        <taxon>Lacimicrobium</taxon>
    </lineage>
</organism>
<reference evidence="3" key="1">
    <citation type="journal article" date="2019" name="Int. J. Syst. Evol. Microbiol.">
        <title>The Global Catalogue of Microorganisms (GCM) 10K type strain sequencing project: providing services to taxonomists for standard genome sequencing and annotation.</title>
        <authorList>
            <consortium name="The Broad Institute Genomics Platform"/>
            <consortium name="The Broad Institute Genome Sequencing Center for Infectious Disease"/>
            <person name="Wu L."/>
            <person name="Ma J."/>
        </authorList>
    </citation>
    <scope>NUCLEOTIDE SEQUENCE [LARGE SCALE GENOMIC DNA]</scope>
    <source>
        <strain evidence="3">CGMCC 1.12923</strain>
    </source>
</reference>
<evidence type="ECO:0000313" key="2">
    <source>
        <dbReference type="EMBL" id="GGD79507.1"/>
    </source>
</evidence>
<proteinExistence type="predicted"/>
<keyword evidence="3" id="KW-1185">Reference proteome</keyword>
<evidence type="ECO:0000313" key="3">
    <source>
        <dbReference type="Proteomes" id="UP000614272"/>
    </source>
</evidence>
<sequence>MSREKDDIFSISVTELLLIIMFALLIVMILLNSTMQTKIDEQKEAVGQYEAGSDPTFSV</sequence>
<gene>
    <name evidence="2" type="ORF">GCM10011357_38100</name>
</gene>
<keyword evidence="1" id="KW-0812">Transmembrane</keyword>
<keyword evidence="1" id="KW-0472">Membrane</keyword>
<dbReference type="RefSeq" id="WP_188503319.1">
    <property type="nucleotide sequence ID" value="NZ_BMGJ01000030.1"/>
</dbReference>
<evidence type="ECO:0000256" key="1">
    <source>
        <dbReference type="SAM" id="Phobius"/>
    </source>
</evidence>
<dbReference type="EMBL" id="BMGJ01000030">
    <property type="protein sequence ID" value="GGD79507.1"/>
    <property type="molecule type" value="Genomic_DNA"/>
</dbReference>
<feature type="transmembrane region" description="Helical" evidence="1">
    <location>
        <begin position="12"/>
        <end position="31"/>
    </location>
</feature>
<comment type="caution">
    <text evidence="2">The sequence shown here is derived from an EMBL/GenBank/DDBJ whole genome shotgun (WGS) entry which is preliminary data.</text>
</comment>
<keyword evidence="1" id="KW-1133">Transmembrane helix</keyword>
<dbReference type="Proteomes" id="UP000614272">
    <property type="component" value="Unassembled WGS sequence"/>
</dbReference>
<accession>A0ABQ1RVP1</accession>
<protein>
    <submittedName>
        <fullName evidence="2">Uncharacterized protein</fullName>
    </submittedName>
</protein>